<sequence>MRSASDSSAAGARACVTLCGLRYLLGECEGSGLRGFSSPVVRLQLGLLVLVAEFTIESRKAMYAQESANVPLTFQDVVACFSQQEWELLHTWQKDLYANLMKEIHQVLMTLGPVIATSVFSLGVKEKQDLCSSNDESADRQHSEDHSPRMAGISSPVSSNVKNEAGTCSVDHRDSEMKGHIKKLTSDPVASVISQSPAEENRAHFQQKTDDEQRKTANQSENRSMHEKDSLVCLHEKHQRVHQSESRFSCSEREKIFNQKVLLADHQRIHTVQKRFPCTECEKSFTKISSLLEHQSFYLNKRDIPEDTVHNCERLSSDNKMKHQSGGRMQHEKSLQKDIQTHCSGS</sequence>
<keyword evidence="10" id="KW-1185">Reference proteome</keyword>
<name>A0AAV7N848_PLEWA</name>
<dbReference type="InterPro" id="IPR036051">
    <property type="entry name" value="KRAB_dom_sf"/>
</dbReference>
<comment type="caution">
    <text evidence="9">The sequence shown here is derived from an EMBL/GenBank/DDBJ whole genome shotgun (WGS) entry which is preliminary data.</text>
</comment>
<feature type="compositionally biased region" description="Basic and acidic residues" evidence="6">
    <location>
        <begin position="329"/>
        <end position="340"/>
    </location>
</feature>
<accession>A0AAV7N848</accession>
<reference evidence="9" key="1">
    <citation type="journal article" date="2022" name="bioRxiv">
        <title>Sequencing and chromosome-scale assembly of the giantPleurodeles waltlgenome.</title>
        <authorList>
            <person name="Brown T."/>
            <person name="Elewa A."/>
            <person name="Iarovenko S."/>
            <person name="Subramanian E."/>
            <person name="Araus A.J."/>
            <person name="Petzold A."/>
            <person name="Susuki M."/>
            <person name="Suzuki K.-i.T."/>
            <person name="Hayashi T."/>
            <person name="Toyoda A."/>
            <person name="Oliveira C."/>
            <person name="Osipova E."/>
            <person name="Leigh N.D."/>
            <person name="Simon A."/>
            <person name="Yun M.H."/>
        </authorList>
    </citation>
    <scope>NUCLEOTIDE SEQUENCE</scope>
    <source>
        <strain evidence="9">20211129_DDA</strain>
        <tissue evidence="9">Liver</tissue>
    </source>
</reference>
<feature type="domain" description="KRAB" evidence="8">
    <location>
        <begin position="72"/>
        <end position="153"/>
    </location>
</feature>
<dbReference type="Gene3D" id="6.10.140.140">
    <property type="match status" value="1"/>
</dbReference>
<evidence type="ECO:0000256" key="6">
    <source>
        <dbReference type="SAM" id="MobiDB-lite"/>
    </source>
</evidence>
<feature type="compositionally biased region" description="Basic and acidic residues" evidence="6">
    <location>
        <begin position="170"/>
        <end position="179"/>
    </location>
</feature>
<evidence type="ECO:0000256" key="4">
    <source>
        <dbReference type="ARBA" id="ARBA00022833"/>
    </source>
</evidence>
<dbReference type="GO" id="GO:0008270">
    <property type="term" value="F:zinc ion binding"/>
    <property type="evidence" value="ECO:0007669"/>
    <property type="project" value="UniProtKB-KW"/>
</dbReference>
<dbReference type="Pfam" id="PF01352">
    <property type="entry name" value="KRAB"/>
    <property type="match status" value="1"/>
</dbReference>
<dbReference type="GO" id="GO:0006355">
    <property type="term" value="P:regulation of DNA-templated transcription"/>
    <property type="evidence" value="ECO:0007669"/>
    <property type="project" value="InterPro"/>
</dbReference>
<dbReference type="PANTHER" id="PTHR23232:SF142">
    <property type="entry name" value="GASTRULA ZINC FINGER PROTEIN XLCGF57.1-LIKE-RELATED"/>
    <property type="match status" value="1"/>
</dbReference>
<feature type="compositionally biased region" description="Basic and acidic residues" evidence="6">
    <location>
        <begin position="199"/>
        <end position="215"/>
    </location>
</feature>
<feature type="region of interest" description="Disordered" evidence="6">
    <location>
        <begin position="315"/>
        <end position="346"/>
    </location>
</feature>
<evidence type="ECO:0000256" key="5">
    <source>
        <dbReference type="PROSITE-ProRule" id="PRU00042"/>
    </source>
</evidence>
<dbReference type="InterPro" id="IPR013087">
    <property type="entry name" value="Znf_C2H2_type"/>
</dbReference>
<gene>
    <name evidence="9" type="ORF">NDU88_000498</name>
</gene>
<evidence type="ECO:0000259" key="8">
    <source>
        <dbReference type="PROSITE" id="PS50805"/>
    </source>
</evidence>
<protein>
    <submittedName>
        <fullName evidence="9">Uncharacterized protein</fullName>
    </submittedName>
</protein>
<dbReference type="InterPro" id="IPR036236">
    <property type="entry name" value="Znf_C2H2_sf"/>
</dbReference>
<feature type="domain" description="C2H2-type" evidence="7">
    <location>
        <begin position="248"/>
        <end position="275"/>
    </location>
</feature>
<evidence type="ECO:0000256" key="1">
    <source>
        <dbReference type="ARBA" id="ARBA00022723"/>
    </source>
</evidence>
<evidence type="ECO:0000256" key="3">
    <source>
        <dbReference type="ARBA" id="ARBA00022771"/>
    </source>
</evidence>
<feature type="domain" description="C2H2-type" evidence="7">
    <location>
        <begin position="276"/>
        <end position="303"/>
    </location>
</feature>
<dbReference type="Proteomes" id="UP001066276">
    <property type="component" value="Chromosome 8"/>
</dbReference>
<dbReference type="SUPFAM" id="SSF109640">
    <property type="entry name" value="KRAB domain (Kruppel-associated box)"/>
    <property type="match status" value="1"/>
</dbReference>
<keyword evidence="3 5" id="KW-0863">Zinc-finger</keyword>
<dbReference type="Gene3D" id="3.30.160.60">
    <property type="entry name" value="Classic Zinc Finger"/>
    <property type="match status" value="2"/>
</dbReference>
<dbReference type="SUPFAM" id="SSF57667">
    <property type="entry name" value="beta-beta-alpha zinc fingers"/>
    <property type="match status" value="1"/>
</dbReference>
<dbReference type="InterPro" id="IPR050169">
    <property type="entry name" value="Krueppel_C2H2_ZnF"/>
</dbReference>
<dbReference type="InterPro" id="IPR001909">
    <property type="entry name" value="KRAB"/>
</dbReference>
<evidence type="ECO:0000313" key="10">
    <source>
        <dbReference type="Proteomes" id="UP001066276"/>
    </source>
</evidence>
<keyword evidence="4" id="KW-0862">Zinc</keyword>
<dbReference type="EMBL" id="JANPWB010000012">
    <property type="protein sequence ID" value="KAJ1112230.1"/>
    <property type="molecule type" value="Genomic_DNA"/>
</dbReference>
<dbReference type="PROSITE" id="PS50157">
    <property type="entry name" value="ZINC_FINGER_C2H2_2"/>
    <property type="match status" value="2"/>
</dbReference>
<organism evidence="9 10">
    <name type="scientific">Pleurodeles waltl</name>
    <name type="common">Iberian ribbed newt</name>
    <dbReference type="NCBI Taxonomy" id="8319"/>
    <lineage>
        <taxon>Eukaryota</taxon>
        <taxon>Metazoa</taxon>
        <taxon>Chordata</taxon>
        <taxon>Craniata</taxon>
        <taxon>Vertebrata</taxon>
        <taxon>Euteleostomi</taxon>
        <taxon>Amphibia</taxon>
        <taxon>Batrachia</taxon>
        <taxon>Caudata</taxon>
        <taxon>Salamandroidea</taxon>
        <taxon>Salamandridae</taxon>
        <taxon>Pleurodelinae</taxon>
        <taxon>Pleurodeles</taxon>
    </lineage>
</organism>
<dbReference type="SMART" id="SM00349">
    <property type="entry name" value="KRAB"/>
    <property type="match status" value="1"/>
</dbReference>
<proteinExistence type="predicted"/>
<dbReference type="AlphaFoldDB" id="A0AAV7N848"/>
<dbReference type="CDD" id="cd07765">
    <property type="entry name" value="KRAB_A-box"/>
    <property type="match status" value="1"/>
</dbReference>
<evidence type="ECO:0000259" key="7">
    <source>
        <dbReference type="PROSITE" id="PS50157"/>
    </source>
</evidence>
<feature type="compositionally biased region" description="Basic and acidic residues" evidence="6">
    <location>
        <begin position="137"/>
        <end position="148"/>
    </location>
</feature>
<evidence type="ECO:0000256" key="2">
    <source>
        <dbReference type="ARBA" id="ARBA00022737"/>
    </source>
</evidence>
<feature type="region of interest" description="Disordered" evidence="6">
    <location>
        <begin position="131"/>
        <end position="229"/>
    </location>
</feature>
<dbReference type="PANTHER" id="PTHR23232">
    <property type="entry name" value="KRAB DOMAIN C2H2 ZINC FINGER"/>
    <property type="match status" value="1"/>
</dbReference>
<dbReference type="FunFam" id="3.30.160.60:FF:000688">
    <property type="entry name" value="zinc finger protein 197 isoform X1"/>
    <property type="match status" value="1"/>
</dbReference>
<keyword evidence="1" id="KW-0479">Metal-binding</keyword>
<evidence type="ECO:0000313" key="9">
    <source>
        <dbReference type="EMBL" id="KAJ1112230.1"/>
    </source>
</evidence>
<keyword evidence="2" id="KW-0677">Repeat</keyword>
<dbReference type="PROSITE" id="PS50805">
    <property type="entry name" value="KRAB"/>
    <property type="match status" value="1"/>
</dbReference>